<dbReference type="EMBL" id="JBJUIK010000014">
    <property type="protein sequence ID" value="KAL3504106.1"/>
    <property type="molecule type" value="Genomic_DNA"/>
</dbReference>
<feature type="compositionally biased region" description="Basic residues" evidence="7">
    <location>
        <begin position="35"/>
        <end position="51"/>
    </location>
</feature>
<feature type="compositionally biased region" description="Polar residues" evidence="7">
    <location>
        <begin position="1"/>
        <end position="12"/>
    </location>
</feature>
<keyword evidence="8" id="KW-0472">Membrane</keyword>
<feature type="transmembrane region" description="Helical" evidence="8">
    <location>
        <begin position="69"/>
        <end position="94"/>
    </location>
</feature>
<gene>
    <name evidence="9" type="ORF">ACH5RR_033947</name>
</gene>
<dbReference type="Pfam" id="PF10250">
    <property type="entry name" value="O-FucT"/>
    <property type="match status" value="1"/>
</dbReference>
<evidence type="ECO:0000313" key="10">
    <source>
        <dbReference type="Proteomes" id="UP001630127"/>
    </source>
</evidence>
<evidence type="ECO:0000256" key="6">
    <source>
        <dbReference type="ARBA" id="ARBA00030350"/>
    </source>
</evidence>
<keyword evidence="10" id="KW-1185">Reference proteome</keyword>
<keyword evidence="5" id="KW-0119">Carbohydrate metabolism</keyword>
<keyword evidence="3" id="KW-0808">Transferase</keyword>
<accession>A0ABD2YAQ9</accession>
<protein>
    <recommendedName>
        <fullName evidence="6">O-fucosyltransferase family protein</fullName>
    </recommendedName>
</protein>
<sequence>MASEYTTNGHQHQATDPKTTDSSTSQLAPTSPRQLHCRQKPQFHSKPNRRRGKSVSFAGIFRRRHLLRYLLLLPLTLYFSGVITCVGPLSAILLRAPPPPPGSVYRSHEVFEKLWPEIQFDNSSSVELSSIWRYRRKLREQKLCQNATDRQGTESPMLDRYLIVEANGGLNQQRSSICSAVAVAGLLGATLIIPRFEFHSVWRDSSEFADIYDEEHFISTLKDFVKVVREPPEELMKTYDFNTSNIPNIRVQAWATHRYYLEEVSPVLRDQRVIRISPFANRLSMSVPPHIQFLRCLTNYRALRFSSPISTLAKKLINRMTEKSSISGGKYVSIHLRFEEDMVAFSCCLFDGGKPEKSEMDAIREMGWGKKFKSKDRLIAPGLNRINGRCPMTPLEVGMMLRGMGFANDTPIYLASGKIYQADRNLRPLHKMFPLLQTKESLATADELAEFQGFSSRLAALDYAVCLFSEVFVSTQGGNFPHFLMGHRRFLYNGHAKTIRPDKPRLVLLLHNSSLRWDAFKNEMRSMLAEIDRKGTSVPVVKKSNRKASIYSNPLPECRCIWESKNLSSGFMLKTPE</sequence>
<feature type="compositionally biased region" description="Polar residues" evidence="7">
    <location>
        <begin position="20"/>
        <end position="33"/>
    </location>
</feature>
<dbReference type="PIRSF" id="PIRSF009360">
    <property type="entry name" value="UCP009360"/>
    <property type="match status" value="1"/>
</dbReference>
<proteinExistence type="inferred from homology"/>
<organism evidence="9 10">
    <name type="scientific">Cinchona calisaya</name>
    <dbReference type="NCBI Taxonomy" id="153742"/>
    <lineage>
        <taxon>Eukaryota</taxon>
        <taxon>Viridiplantae</taxon>
        <taxon>Streptophyta</taxon>
        <taxon>Embryophyta</taxon>
        <taxon>Tracheophyta</taxon>
        <taxon>Spermatophyta</taxon>
        <taxon>Magnoliopsida</taxon>
        <taxon>eudicotyledons</taxon>
        <taxon>Gunneridae</taxon>
        <taxon>Pentapetalae</taxon>
        <taxon>asterids</taxon>
        <taxon>lamiids</taxon>
        <taxon>Gentianales</taxon>
        <taxon>Rubiaceae</taxon>
        <taxon>Cinchonoideae</taxon>
        <taxon>Cinchoneae</taxon>
        <taxon>Cinchona</taxon>
    </lineage>
</organism>
<keyword evidence="4" id="KW-0294">Fucose metabolism</keyword>
<evidence type="ECO:0000313" key="9">
    <source>
        <dbReference type="EMBL" id="KAL3504106.1"/>
    </source>
</evidence>
<evidence type="ECO:0000256" key="8">
    <source>
        <dbReference type="SAM" id="Phobius"/>
    </source>
</evidence>
<evidence type="ECO:0000256" key="3">
    <source>
        <dbReference type="ARBA" id="ARBA00022679"/>
    </source>
</evidence>
<dbReference type="GO" id="GO:0006004">
    <property type="term" value="P:fucose metabolic process"/>
    <property type="evidence" value="ECO:0007669"/>
    <property type="project" value="UniProtKB-KW"/>
</dbReference>
<comment type="similarity">
    <text evidence="1">Belongs to the glycosyltransferase GT106 family.</text>
</comment>
<evidence type="ECO:0000256" key="7">
    <source>
        <dbReference type="SAM" id="MobiDB-lite"/>
    </source>
</evidence>
<evidence type="ECO:0000256" key="4">
    <source>
        <dbReference type="ARBA" id="ARBA00023253"/>
    </source>
</evidence>
<dbReference type="InterPro" id="IPR024709">
    <property type="entry name" value="FucosylTrfase_pln"/>
</dbReference>
<reference evidence="9 10" key="1">
    <citation type="submission" date="2024-11" db="EMBL/GenBank/DDBJ databases">
        <title>A near-complete genome assembly of Cinchona calisaya.</title>
        <authorList>
            <person name="Lian D.C."/>
            <person name="Zhao X.W."/>
            <person name="Wei L."/>
        </authorList>
    </citation>
    <scope>NUCLEOTIDE SEQUENCE [LARGE SCALE GENOMIC DNA]</scope>
    <source>
        <tissue evidence="9">Nenye</tissue>
    </source>
</reference>
<dbReference type="InterPro" id="IPR019378">
    <property type="entry name" value="GDP-Fuc_O-FucTrfase"/>
</dbReference>
<evidence type="ECO:0000256" key="2">
    <source>
        <dbReference type="ARBA" id="ARBA00022676"/>
    </source>
</evidence>
<keyword evidence="8" id="KW-1133">Transmembrane helix</keyword>
<comment type="caution">
    <text evidence="9">The sequence shown here is derived from an EMBL/GenBank/DDBJ whole genome shotgun (WGS) entry which is preliminary data.</text>
</comment>
<feature type="region of interest" description="Disordered" evidence="7">
    <location>
        <begin position="1"/>
        <end position="51"/>
    </location>
</feature>
<evidence type="ECO:0000256" key="5">
    <source>
        <dbReference type="ARBA" id="ARBA00023277"/>
    </source>
</evidence>
<evidence type="ECO:0000256" key="1">
    <source>
        <dbReference type="ARBA" id="ARBA00007737"/>
    </source>
</evidence>
<keyword evidence="2" id="KW-0328">Glycosyltransferase</keyword>
<dbReference type="AlphaFoldDB" id="A0ABD2YAQ9"/>
<dbReference type="GO" id="GO:0016757">
    <property type="term" value="F:glycosyltransferase activity"/>
    <property type="evidence" value="ECO:0007669"/>
    <property type="project" value="UniProtKB-KW"/>
</dbReference>
<keyword evidence="8" id="KW-0812">Transmembrane</keyword>
<dbReference type="PANTHER" id="PTHR31288:SF8">
    <property type="entry name" value="O-FUCOSYLTRANSFERASE 10-RELATED"/>
    <property type="match status" value="1"/>
</dbReference>
<dbReference type="CDD" id="cd11299">
    <property type="entry name" value="O-FucT_plant"/>
    <property type="match status" value="1"/>
</dbReference>
<name>A0ABD2YAQ9_9GENT</name>
<dbReference type="Proteomes" id="UP001630127">
    <property type="component" value="Unassembled WGS sequence"/>
</dbReference>
<dbReference type="PANTHER" id="PTHR31288">
    <property type="entry name" value="O-FUCOSYLTRANSFERASE FAMILY PROTEIN"/>
    <property type="match status" value="1"/>
</dbReference>